<protein>
    <submittedName>
        <fullName evidence="6">Extracellular serine carboxypeptidase</fullName>
    </submittedName>
</protein>
<dbReference type="RefSeq" id="XP_073553730.1">
    <property type="nucleotide sequence ID" value="XM_073707764.1"/>
</dbReference>
<comment type="similarity">
    <text evidence="1">Belongs to the peptidase S28 family.</text>
</comment>
<dbReference type="GeneID" id="300582214"/>
<dbReference type="InterPro" id="IPR029058">
    <property type="entry name" value="AB_hydrolase_fold"/>
</dbReference>
<dbReference type="Pfam" id="PF05577">
    <property type="entry name" value="Peptidase_S28"/>
    <property type="match status" value="1"/>
</dbReference>
<reference evidence="6 7" key="1">
    <citation type="submission" date="2018-01" db="EMBL/GenBank/DDBJ databases">
        <title>Genome characterization of the sugarcane-associated fungus Trichoderma ghanense CCMA-1212 and their application in lignocelulose bioconversion.</title>
        <authorList>
            <person name="Steindorff A.S."/>
            <person name="Mendes T.D."/>
            <person name="Vilela E.S.D."/>
            <person name="Rodrigues D.S."/>
            <person name="Formighieri E.F."/>
            <person name="Melo I.S."/>
            <person name="Favaro L.C.L."/>
        </authorList>
    </citation>
    <scope>NUCLEOTIDE SEQUENCE [LARGE SCALE GENOMIC DNA]</scope>
    <source>
        <strain evidence="6 7">CCMA-1212</strain>
    </source>
</reference>
<name>A0ABY2GPD1_9HYPO</name>
<evidence type="ECO:0000256" key="5">
    <source>
        <dbReference type="ARBA" id="ARBA00023180"/>
    </source>
</evidence>
<comment type="caution">
    <text evidence="6">The sequence shown here is derived from an EMBL/GenBank/DDBJ whole genome shotgun (WGS) entry which is preliminary data.</text>
</comment>
<dbReference type="SUPFAM" id="SSF53474">
    <property type="entry name" value="alpha/beta-Hydrolases"/>
    <property type="match status" value="1"/>
</dbReference>
<keyword evidence="7" id="KW-1185">Reference proteome</keyword>
<dbReference type="Gene3D" id="3.40.50.1820">
    <property type="entry name" value="alpha/beta hydrolase"/>
    <property type="match status" value="2"/>
</dbReference>
<evidence type="ECO:0000256" key="1">
    <source>
        <dbReference type="ARBA" id="ARBA00011079"/>
    </source>
</evidence>
<sequence>MPLDGRIVRCYPEDAIVLHGGGRKWGAVMGDGLGCIRWGFGRASATREKTRFGQGADTEPSVSVGLVALVSASSDQSVTMWSLAAAAELLLLAGPASALLFQDLRPPKPDVDLDGFRIAATSASTPTYGTFQQLIDHDHPELGTFSQRYVWNDEFYAGPGSPIILVGPNESALDGYEGYTTNLTLPGVMAQELGAGALIIEHRYWGQSSPFDSLTTENMRYLTLEQSVQDLVYFAQNVALPFDQNRTSTPDKAPWVLVGCSYSGALAAWVQDLAPGTFWAYQCSSPVVEAIGPLWKYFEQVKLAMPQNCTADYARIVQYVDGILLGHDQKAKDELKASFNLGDVEHDDDFAAALVSGLYTWQSVLFSDGYSATNRMCDYVENQWPGSTAPVPGPNGVGLTKALAGYAKWFTTLSLPRSCASYGYWTNPNDTSCYDTYNASSPLFTDLTPGNTGNRQWWWFLCNEPFKWWQVRGLGNLVSRLVTQPYFERQCGLIFPREGRYTYGIAKGATTARVNKVTGGWYNVNTHRLAWTAGEFDPWRPATVMAVDRPGGPLPSTKQHPVWVVPGAAHCGDMLVRNRNANEGVRQVFDSEVANMKQWVQEFHEEKGKKGN</sequence>
<dbReference type="GO" id="GO:0004180">
    <property type="term" value="F:carboxypeptidase activity"/>
    <property type="evidence" value="ECO:0007669"/>
    <property type="project" value="UniProtKB-KW"/>
</dbReference>
<dbReference type="InterPro" id="IPR008758">
    <property type="entry name" value="Peptidase_S28"/>
</dbReference>
<evidence type="ECO:0000256" key="2">
    <source>
        <dbReference type="ARBA" id="ARBA00022670"/>
    </source>
</evidence>
<keyword evidence="6" id="KW-0121">Carboxypeptidase</keyword>
<evidence type="ECO:0000256" key="3">
    <source>
        <dbReference type="ARBA" id="ARBA00022729"/>
    </source>
</evidence>
<evidence type="ECO:0000256" key="4">
    <source>
        <dbReference type="ARBA" id="ARBA00022801"/>
    </source>
</evidence>
<organism evidence="6 7">
    <name type="scientific">Trichoderma ghanense</name>
    <dbReference type="NCBI Taxonomy" id="65468"/>
    <lineage>
        <taxon>Eukaryota</taxon>
        <taxon>Fungi</taxon>
        <taxon>Dikarya</taxon>
        <taxon>Ascomycota</taxon>
        <taxon>Pezizomycotina</taxon>
        <taxon>Sordariomycetes</taxon>
        <taxon>Hypocreomycetidae</taxon>
        <taxon>Hypocreales</taxon>
        <taxon>Hypocreaceae</taxon>
        <taxon>Trichoderma</taxon>
    </lineage>
</organism>
<gene>
    <name evidence="6" type="ORF">CCMA1212_010731</name>
</gene>
<keyword evidence="5" id="KW-0325">Glycoprotein</keyword>
<proteinExistence type="inferred from homology"/>
<accession>A0ABY2GPD1</accession>
<evidence type="ECO:0000313" key="6">
    <source>
        <dbReference type="EMBL" id="TFA97528.1"/>
    </source>
</evidence>
<keyword evidence="2" id="KW-0645">Protease</keyword>
<dbReference type="EMBL" id="PPTA01000031">
    <property type="protein sequence ID" value="TFA97528.1"/>
    <property type="molecule type" value="Genomic_DNA"/>
</dbReference>
<keyword evidence="3" id="KW-0732">Signal</keyword>
<dbReference type="PANTHER" id="PTHR11010">
    <property type="entry name" value="PROTEASE S28 PRO-X CARBOXYPEPTIDASE-RELATED"/>
    <property type="match status" value="1"/>
</dbReference>
<evidence type="ECO:0000313" key="7">
    <source>
        <dbReference type="Proteomes" id="UP001642720"/>
    </source>
</evidence>
<keyword evidence="4" id="KW-0378">Hydrolase</keyword>
<dbReference type="Proteomes" id="UP001642720">
    <property type="component" value="Unassembled WGS sequence"/>
</dbReference>
<dbReference type="PANTHER" id="PTHR11010:SF23">
    <property type="entry name" value="SERINE PEPTIDASE"/>
    <property type="match status" value="1"/>
</dbReference>